<comment type="caution">
    <text evidence="1">The sequence shown here is derived from an EMBL/GenBank/DDBJ whole genome shotgun (WGS) entry which is preliminary data.</text>
</comment>
<dbReference type="SUPFAM" id="SSF56784">
    <property type="entry name" value="HAD-like"/>
    <property type="match status" value="1"/>
</dbReference>
<keyword evidence="1" id="KW-0378">Hydrolase</keyword>
<dbReference type="SFLD" id="SFLDS00003">
    <property type="entry name" value="Haloacid_Dehalogenase"/>
    <property type="match status" value="1"/>
</dbReference>
<dbReference type="Proteomes" id="UP001198893">
    <property type="component" value="Unassembled WGS sequence"/>
</dbReference>
<dbReference type="GO" id="GO:0008967">
    <property type="term" value="F:phosphoglycolate phosphatase activity"/>
    <property type="evidence" value="ECO:0007669"/>
    <property type="project" value="TreeGrafter"/>
</dbReference>
<dbReference type="GO" id="GO:0006281">
    <property type="term" value="P:DNA repair"/>
    <property type="evidence" value="ECO:0007669"/>
    <property type="project" value="TreeGrafter"/>
</dbReference>
<dbReference type="PANTHER" id="PTHR43434">
    <property type="entry name" value="PHOSPHOGLYCOLATE PHOSPHATASE"/>
    <property type="match status" value="1"/>
</dbReference>
<dbReference type="PANTHER" id="PTHR43434:SF1">
    <property type="entry name" value="PHOSPHOGLYCOLATE PHOSPHATASE"/>
    <property type="match status" value="1"/>
</dbReference>
<evidence type="ECO:0000313" key="1">
    <source>
        <dbReference type="EMBL" id="MCC2243224.1"/>
    </source>
</evidence>
<accession>A0AAW4WFB6</accession>
<dbReference type="RefSeq" id="WP_227710716.1">
    <property type="nucleotide sequence ID" value="NZ_JAJEQW010000017.1"/>
</dbReference>
<dbReference type="InterPro" id="IPR006439">
    <property type="entry name" value="HAD-SF_hydro_IA"/>
</dbReference>
<name>A0AAW4WFB6_9FIRM</name>
<dbReference type="InterPro" id="IPR041492">
    <property type="entry name" value="HAD_2"/>
</dbReference>
<dbReference type="Gene3D" id="1.10.150.240">
    <property type="entry name" value="Putative phosphatase, domain 2"/>
    <property type="match status" value="1"/>
</dbReference>
<dbReference type="Gene3D" id="3.40.50.1000">
    <property type="entry name" value="HAD superfamily/HAD-like"/>
    <property type="match status" value="1"/>
</dbReference>
<organism evidence="1 2">
    <name type="scientific">Roseburia amylophila</name>
    <dbReference type="NCBI Taxonomy" id="2981794"/>
    <lineage>
        <taxon>Bacteria</taxon>
        <taxon>Bacillati</taxon>
        <taxon>Bacillota</taxon>
        <taxon>Clostridia</taxon>
        <taxon>Lachnospirales</taxon>
        <taxon>Lachnospiraceae</taxon>
        <taxon>Roseburia</taxon>
    </lineage>
</organism>
<dbReference type="AlphaFoldDB" id="A0AAW4WFB6"/>
<dbReference type="Pfam" id="PF13419">
    <property type="entry name" value="HAD_2"/>
    <property type="match status" value="1"/>
</dbReference>
<proteinExistence type="predicted"/>
<dbReference type="SFLD" id="SFLDG01129">
    <property type="entry name" value="C1.5:_HAD__Beta-PGM__Phosphata"/>
    <property type="match status" value="1"/>
</dbReference>
<dbReference type="InterPro" id="IPR023214">
    <property type="entry name" value="HAD_sf"/>
</dbReference>
<gene>
    <name evidence="1" type="ORF">LKD47_13155</name>
</gene>
<dbReference type="InterPro" id="IPR036412">
    <property type="entry name" value="HAD-like_sf"/>
</dbReference>
<dbReference type="InterPro" id="IPR050155">
    <property type="entry name" value="HAD-like_hydrolase_sf"/>
</dbReference>
<dbReference type="InterPro" id="IPR023198">
    <property type="entry name" value="PGP-like_dom2"/>
</dbReference>
<sequence>MKQGIIFDMDGTLWDSTVGVAESWNKILKQEKVNRTPLTVEDFRGIMGKTMDVIAAKFFPDMPEKERMELLDKCGEYENEYLSGHGAVLYPGVEETFAKLKEKYELYIVSNCQSGYIEAFLSYYNLGKYISDIECYGNNEKQKEDNIALVVSRNALTDAVYVGDIQSDYESSKKAGVAFIHAAYGFGTIDDEVPEIENLSQLPEVVEKVFAGK</sequence>
<reference evidence="1" key="1">
    <citation type="submission" date="2021-10" db="EMBL/GenBank/DDBJ databases">
        <title>Anaerobic single-cell dispensing facilitates the cultivation of human gut bacteria.</title>
        <authorList>
            <person name="Afrizal A."/>
        </authorList>
    </citation>
    <scope>NUCLEOTIDE SEQUENCE</scope>
    <source>
        <strain evidence="1">CLA-AA-H204</strain>
    </source>
</reference>
<dbReference type="EMBL" id="JAJEQW010000017">
    <property type="protein sequence ID" value="MCC2243224.1"/>
    <property type="molecule type" value="Genomic_DNA"/>
</dbReference>
<dbReference type="NCBIfam" id="TIGR01549">
    <property type="entry name" value="HAD-SF-IA-v1"/>
    <property type="match status" value="1"/>
</dbReference>
<protein>
    <submittedName>
        <fullName evidence="1">HAD family hydrolase</fullName>
    </submittedName>
</protein>
<evidence type="ECO:0000313" key="2">
    <source>
        <dbReference type="Proteomes" id="UP001198893"/>
    </source>
</evidence>